<organism evidence="6 7">
    <name type="scientific">Glutamicibacter arilaitensis (strain DSM 16368 / CIP 108037 / IAM 15318 / JCM 13566 / NCIMB 14258 / Re117)</name>
    <name type="common">Arthrobacter arilaitensis</name>
    <dbReference type="NCBI Taxonomy" id="861360"/>
    <lineage>
        <taxon>Bacteria</taxon>
        <taxon>Bacillati</taxon>
        <taxon>Actinomycetota</taxon>
        <taxon>Actinomycetes</taxon>
        <taxon>Micrococcales</taxon>
        <taxon>Micrococcaceae</taxon>
        <taxon>Glutamicibacter</taxon>
    </lineage>
</organism>
<dbReference type="InterPro" id="IPR012794">
    <property type="entry name" value="PcaR_PcaU"/>
</dbReference>
<evidence type="ECO:0000256" key="2">
    <source>
        <dbReference type="ARBA" id="ARBA00023125"/>
    </source>
</evidence>
<dbReference type="NCBIfam" id="TIGR02431">
    <property type="entry name" value="pcaR_pcaU"/>
    <property type="match status" value="1"/>
</dbReference>
<evidence type="ECO:0000313" key="6">
    <source>
        <dbReference type="EMBL" id="CBT74680.1"/>
    </source>
</evidence>
<accession>A0ABP1U036</accession>
<evidence type="ECO:0000259" key="5">
    <source>
        <dbReference type="PROSITE" id="PS51078"/>
    </source>
</evidence>
<dbReference type="EMBL" id="FQ311875">
    <property type="protein sequence ID" value="CBT74680.1"/>
    <property type="molecule type" value="Genomic_DNA"/>
</dbReference>
<keyword evidence="7" id="KW-1185">Reference proteome</keyword>
<dbReference type="PANTHER" id="PTHR30136">
    <property type="entry name" value="HELIX-TURN-HELIX TRANSCRIPTIONAL REGULATOR, ICLR FAMILY"/>
    <property type="match status" value="1"/>
</dbReference>
<dbReference type="PROSITE" id="PS51077">
    <property type="entry name" value="HTH_ICLR"/>
    <property type="match status" value="1"/>
</dbReference>
<dbReference type="PANTHER" id="PTHR30136:SF34">
    <property type="entry name" value="TRANSCRIPTIONAL REGULATOR"/>
    <property type="match status" value="1"/>
</dbReference>
<dbReference type="Proteomes" id="UP000006878">
    <property type="component" value="Chromosome"/>
</dbReference>
<keyword evidence="2" id="KW-0238">DNA-binding</keyword>
<dbReference type="PROSITE" id="PS51078">
    <property type="entry name" value="ICLR_ED"/>
    <property type="match status" value="1"/>
</dbReference>
<keyword evidence="1" id="KW-0805">Transcription regulation</keyword>
<sequence length="280" mass="30091">MRIRVPEVHPRNHFQRARSTVSEQAATTTSVQSLARGLAVISSFDADHASMTLSEVAGRTALSRATARRFLLTLVELGYVRTDGKHFELTSKVLQLGYSYLSSATLPQLIEPVLEELSAAVHESASASILDGSQIVYIARVHTRSIMRVGISVGTRFPAANTSMGRVLLAYQPEEISEAVIAAGVHSMTGLGIDDPDQLRVELQRIRTQGYAVVDQELEIGLRSVAVPVFSADGTVVAAMNVSMSVRPDTTQSAEQAAEVVLPQLLEAAAQVREALAASR</sequence>
<reference evidence="7" key="2">
    <citation type="submission" date="2010-07" db="EMBL/GenBank/DDBJ databases">
        <title>Complete genome sequence of Arthrobacter arilaitensis (strain DSM 16368 / CIP 108037 / JCM 13566 / Re117).</title>
        <authorList>
            <person name="Genoscope."/>
        </authorList>
    </citation>
    <scope>NUCLEOTIDE SEQUENCE [LARGE SCALE GENOMIC DNA]</scope>
    <source>
        <strain evidence="7">DSM 16368 / CIP 108037 / IAM 15318 / JCM 13566 / Re117</strain>
    </source>
</reference>
<evidence type="ECO:0000256" key="3">
    <source>
        <dbReference type="ARBA" id="ARBA00023163"/>
    </source>
</evidence>
<protein>
    <submittedName>
        <fullName evidence="6">IclR-family transcriptional regulator</fullName>
    </submittedName>
</protein>
<dbReference type="Pfam" id="PF09339">
    <property type="entry name" value="HTH_IclR"/>
    <property type="match status" value="1"/>
</dbReference>
<feature type="domain" description="IclR-ED" evidence="5">
    <location>
        <begin position="92"/>
        <end position="278"/>
    </location>
</feature>
<dbReference type="InterPro" id="IPR036390">
    <property type="entry name" value="WH_DNA-bd_sf"/>
</dbReference>
<name>A0ABP1U036_GLUAR</name>
<dbReference type="InterPro" id="IPR036388">
    <property type="entry name" value="WH-like_DNA-bd_sf"/>
</dbReference>
<dbReference type="Gene3D" id="1.10.10.10">
    <property type="entry name" value="Winged helix-like DNA-binding domain superfamily/Winged helix DNA-binding domain"/>
    <property type="match status" value="1"/>
</dbReference>
<evidence type="ECO:0000313" key="7">
    <source>
        <dbReference type="Proteomes" id="UP000006878"/>
    </source>
</evidence>
<dbReference type="InterPro" id="IPR050707">
    <property type="entry name" value="HTH_MetabolicPath_Reg"/>
</dbReference>
<reference evidence="7" key="1">
    <citation type="journal article" date="2010" name="PLoS ONE">
        <title>The Arthrobacter arilaitensis Re117 genome sequence reveals its genetic adaptation to the surface of cheese.</title>
        <authorList>
            <person name="Monnet C."/>
            <person name="Loux V."/>
            <person name="Gibrat J.F."/>
            <person name="Spinnler E."/>
            <person name="Barbe V."/>
            <person name="Vacherie B."/>
            <person name="Gavory F."/>
            <person name="Gourbeyre E."/>
            <person name="Siguier P."/>
            <person name="Chandler M."/>
            <person name="Elleuch R."/>
            <person name="Irlinger F."/>
            <person name="Vallaeys T."/>
        </authorList>
    </citation>
    <scope>NUCLEOTIDE SEQUENCE</scope>
    <source>
        <strain evidence="7">DSM 16368 / CIP 108037 / IAM 15318 / JCM 13566 / Re117</strain>
    </source>
</reference>
<proteinExistence type="predicted"/>
<dbReference type="SUPFAM" id="SSF55781">
    <property type="entry name" value="GAF domain-like"/>
    <property type="match status" value="1"/>
</dbReference>
<feature type="domain" description="HTH iclR-type" evidence="4">
    <location>
        <begin position="31"/>
        <end position="98"/>
    </location>
</feature>
<dbReference type="Gene3D" id="3.30.450.40">
    <property type="match status" value="1"/>
</dbReference>
<evidence type="ECO:0000256" key="1">
    <source>
        <dbReference type="ARBA" id="ARBA00023015"/>
    </source>
</evidence>
<dbReference type="SUPFAM" id="SSF46785">
    <property type="entry name" value="Winged helix' DNA-binding domain"/>
    <property type="match status" value="1"/>
</dbReference>
<dbReference type="InterPro" id="IPR029016">
    <property type="entry name" value="GAF-like_dom_sf"/>
</dbReference>
<dbReference type="InterPro" id="IPR014757">
    <property type="entry name" value="Tscrpt_reg_IclR_C"/>
</dbReference>
<dbReference type="Pfam" id="PF01614">
    <property type="entry name" value="IclR_C"/>
    <property type="match status" value="1"/>
</dbReference>
<gene>
    <name evidence="6" type="ordered locus">AARI_04480</name>
</gene>
<evidence type="ECO:0000259" key="4">
    <source>
        <dbReference type="PROSITE" id="PS51077"/>
    </source>
</evidence>
<keyword evidence="3" id="KW-0804">Transcription</keyword>
<dbReference type="InterPro" id="IPR005471">
    <property type="entry name" value="Tscrpt_reg_IclR_N"/>
</dbReference>
<dbReference type="SMART" id="SM00346">
    <property type="entry name" value="HTH_ICLR"/>
    <property type="match status" value="1"/>
</dbReference>